<evidence type="ECO:0000313" key="5">
    <source>
        <dbReference type="EMBL" id="MDG0813282.1"/>
    </source>
</evidence>
<dbReference type="EMBL" id="JAPDIA010000008">
    <property type="protein sequence ID" value="MDG0813282.1"/>
    <property type="molecule type" value="Genomic_DNA"/>
</dbReference>
<dbReference type="PANTHER" id="PTHR11014:SF63">
    <property type="entry name" value="METALLOPEPTIDASE, PUTATIVE (AFU_ORTHOLOGUE AFUA_6G09600)-RELATED"/>
    <property type="match status" value="1"/>
</dbReference>
<dbReference type="GO" id="GO:0019877">
    <property type="term" value="P:diaminopimelate biosynthetic process"/>
    <property type="evidence" value="ECO:0007669"/>
    <property type="project" value="UniProtKB-ARBA"/>
</dbReference>
<dbReference type="RefSeq" id="WP_277537111.1">
    <property type="nucleotide sequence ID" value="NZ_JAPDIA010000008.1"/>
</dbReference>
<dbReference type="InterPro" id="IPR036264">
    <property type="entry name" value="Bact_exopeptidase_dim_dom"/>
</dbReference>
<dbReference type="InterPro" id="IPR011650">
    <property type="entry name" value="Peptidase_M20_dimer"/>
</dbReference>
<evidence type="ECO:0000313" key="6">
    <source>
        <dbReference type="Proteomes" id="UP001153404"/>
    </source>
</evidence>
<evidence type="ECO:0000256" key="1">
    <source>
        <dbReference type="ARBA" id="ARBA00022801"/>
    </source>
</evidence>
<gene>
    <name evidence="5" type="ORF">OMP40_31330</name>
</gene>
<evidence type="ECO:0000259" key="4">
    <source>
        <dbReference type="Pfam" id="PF07687"/>
    </source>
</evidence>
<name>A0A9X4QXB2_9BACL</name>
<evidence type="ECO:0000256" key="3">
    <source>
        <dbReference type="SAM" id="MobiDB-lite"/>
    </source>
</evidence>
<keyword evidence="1" id="KW-0378">Hydrolase</keyword>
<organism evidence="5 6">
    <name type="scientific">Cohnella rhizosphaerae</name>
    <dbReference type="NCBI Taxonomy" id="1457232"/>
    <lineage>
        <taxon>Bacteria</taxon>
        <taxon>Bacillati</taxon>
        <taxon>Bacillota</taxon>
        <taxon>Bacilli</taxon>
        <taxon>Bacillales</taxon>
        <taxon>Paenibacillaceae</taxon>
        <taxon>Cohnella</taxon>
    </lineage>
</organism>
<comment type="caution">
    <text evidence="5">The sequence shown here is derived from an EMBL/GenBank/DDBJ whole genome shotgun (WGS) entry which is preliminary data.</text>
</comment>
<feature type="binding site" evidence="2">
    <location>
        <position position="160"/>
    </location>
    <ligand>
        <name>Mn(2+)</name>
        <dbReference type="ChEBI" id="CHEBI:29035"/>
        <label>2</label>
    </ligand>
</feature>
<dbReference type="InterPro" id="IPR002933">
    <property type="entry name" value="Peptidase_M20"/>
</dbReference>
<keyword evidence="2" id="KW-0479">Metal-binding</keyword>
<keyword evidence="6" id="KW-1185">Reference proteome</keyword>
<dbReference type="FunFam" id="3.30.70.360:FF:000001">
    <property type="entry name" value="N-acetyldiaminopimelate deacetylase"/>
    <property type="match status" value="1"/>
</dbReference>
<dbReference type="Gene3D" id="3.30.70.360">
    <property type="match status" value="1"/>
</dbReference>
<dbReference type="PANTHER" id="PTHR11014">
    <property type="entry name" value="PEPTIDASE M20 FAMILY MEMBER"/>
    <property type="match status" value="1"/>
</dbReference>
<feature type="region of interest" description="Disordered" evidence="3">
    <location>
        <begin position="384"/>
        <end position="415"/>
    </location>
</feature>
<dbReference type="Proteomes" id="UP001153404">
    <property type="component" value="Unassembled WGS sequence"/>
</dbReference>
<dbReference type="GO" id="GO:0050118">
    <property type="term" value="F:N-acetyldiaminopimelate deacetylase activity"/>
    <property type="evidence" value="ECO:0007669"/>
    <property type="project" value="UniProtKB-ARBA"/>
</dbReference>
<dbReference type="SUPFAM" id="SSF55031">
    <property type="entry name" value="Bacterial exopeptidase dimerisation domain"/>
    <property type="match status" value="1"/>
</dbReference>
<feature type="domain" description="Peptidase M20 dimerisation" evidence="4">
    <location>
        <begin position="183"/>
        <end position="275"/>
    </location>
</feature>
<evidence type="ECO:0000256" key="2">
    <source>
        <dbReference type="PIRSR" id="PIRSR005962-1"/>
    </source>
</evidence>
<protein>
    <submittedName>
        <fullName evidence="5">Amidohydrolase</fullName>
    </submittedName>
</protein>
<dbReference type="Gene3D" id="3.40.630.10">
    <property type="entry name" value="Zn peptidases"/>
    <property type="match status" value="1"/>
</dbReference>
<reference evidence="5" key="1">
    <citation type="submission" date="2022-10" db="EMBL/GenBank/DDBJ databases">
        <title>Comparative genomic analysis of Cohnella hashimotonis sp. nov., isolated from the International Space Station.</title>
        <authorList>
            <person name="Simpson A."/>
            <person name="Venkateswaran K."/>
        </authorList>
    </citation>
    <scope>NUCLEOTIDE SEQUENCE</scope>
    <source>
        <strain evidence="5">DSM 28161</strain>
    </source>
</reference>
<dbReference type="SUPFAM" id="SSF53187">
    <property type="entry name" value="Zn-dependent exopeptidases"/>
    <property type="match status" value="1"/>
</dbReference>
<feature type="binding site" evidence="2">
    <location>
        <position position="102"/>
    </location>
    <ligand>
        <name>Mn(2+)</name>
        <dbReference type="ChEBI" id="CHEBI:29035"/>
        <label>2</label>
    </ligand>
</feature>
<accession>A0A9X4QXB2</accession>
<dbReference type="Pfam" id="PF01546">
    <property type="entry name" value="Peptidase_M20"/>
    <property type="match status" value="1"/>
</dbReference>
<dbReference type="InterPro" id="IPR017439">
    <property type="entry name" value="Amidohydrolase"/>
</dbReference>
<dbReference type="AlphaFoldDB" id="A0A9X4QXB2"/>
<proteinExistence type="predicted"/>
<dbReference type="NCBIfam" id="TIGR01891">
    <property type="entry name" value="amidohydrolases"/>
    <property type="match status" value="1"/>
</dbReference>
<dbReference type="Pfam" id="PF07687">
    <property type="entry name" value="M20_dimer"/>
    <property type="match status" value="1"/>
</dbReference>
<sequence>MSLKEEEPLARRLIDIRRHLHANPELSGEEYETTAAIREWLGQEGVRIADYPLKTGLVAEIGGSRGGPVVALRAEIDALPIREETGLSFASRRPGVMHACGHDFHTAALIGAAALLKRREAELPGTVRLLFQPAEEKAKGSAQVIESGALAGVAAVFGLHNKPDLPVGTIGIRSGPIMAAADGFAVEVDGKGTHAAVPEAGLDPLITAAHMLTALQSIVSRNVSSLDSAVVSVTRLSAGTSWNVIPEKAIFDGTIRTFDEGVRAEVQRRFELVVDGVAAAFGTTARTRWIGGPPPVVNDARWARSAAKAAERAGLSVVEPKPSPAGEDFALYLKEAPGAFVFLGTNGPREWHHPAFDVDESALPLAAGYLASVAVEALTELSEQSKQSELSAKMTAERTAGPAPDIAPAEAGARA</sequence>
<feature type="binding site" evidence="2">
    <location>
        <position position="100"/>
    </location>
    <ligand>
        <name>Mn(2+)</name>
        <dbReference type="ChEBI" id="CHEBI:29035"/>
        <label>2</label>
    </ligand>
</feature>
<feature type="binding site" evidence="2">
    <location>
        <position position="352"/>
    </location>
    <ligand>
        <name>Mn(2+)</name>
        <dbReference type="ChEBI" id="CHEBI:29035"/>
        <label>2</label>
    </ligand>
</feature>
<keyword evidence="2" id="KW-0464">Manganese</keyword>
<feature type="binding site" evidence="2">
    <location>
        <position position="136"/>
    </location>
    <ligand>
        <name>Mn(2+)</name>
        <dbReference type="ChEBI" id="CHEBI:29035"/>
        <label>2</label>
    </ligand>
</feature>
<comment type="cofactor">
    <cofactor evidence="2">
        <name>Mn(2+)</name>
        <dbReference type="ChEBI" id="CHEBI:29035"/>
    </cofactor>
    <text evidence="2">The Mn(2+) ion enhances activity.</text>
</comment>
<dbReference type="GO" id="GO:0046872">
    <property type="term" value="F:metal ion binding"/>
    <property type="evidence" value="ECO:0007669"/>
    <property type="project" value="UniProtKB-KW"/>
</dbReference>
<dbReference type="PIRSF" id="PIRSF005962">
    <property type="entry name" value="Pept_M20D_amidohydro"/>
    <property type="match status" value="1"/>
</dbReference>